<reference evidence="1" key="1">
    <citation type="journal article" date="2017" name="Vet. Pathol.">
        <title>Ranid Herpesvirus 3 and Proliferative Dermatitis in Free-Ranging Wild Common Frogs (Rana Temporaria).</title>
        <authorList>
            <person name="Origgi F.C."/>
            <person name="Schmidt B.R."/>
            <person name="Lohmann P."/>
            <person name="Otten P."/>
            <person name="Akdesir E."/>
            <person name="Gaschen V."/>
            <person name="Aguilar-Bultet L."/>
            <person name="Wahli T."/>
            <person name="Sattler U."/>
            <person name="Stoffel M.H."/>
        </authorList>
    </citation>
    <scope>NUCLEOTIDE SEQUENCE [LARGE SCALE GENOMIC DNA]</scope>
    <source>
        <strain evidence="1">FO1_2015</strain>
    </source>
</reference>
<proteinExistence type="predicted"/>
<evidence type="ECO:0000313" key="1">
    <source>
        <dbReference type="EMBL" id="ARR28833.1"/>
    </source>
</evidence>
<dbReference type="KEGG" id="vg:32878167"/>
<evidence type="ECO:0000313" key="2">
    <source>
        <dbReference type="Proteomes" id="UP000203507"/>
    </source>
</evidence>
<organism evidence="1">
    <name type="scientific">Ranid herpesvirus 3</name>
    <dbReference type="NCBI Taxonomy" id="1987509"/>
    <lineage>
        <taxon>Viruses</taxon>
        <taxon>Duplodnaviria</taxon>
        <taxon>Heunggongvirae</taxon>
        <taxon>Peploviricota</taxon>
        <taxon>Herviviricetes</taxon>
        <taxon>Herpesvirales</taxon>
        <taxon>Alloherpesviridae</taxon>
        <taxon>Batravirus</taxon>
        <taxon>Batravirus ranidallo3</taxon>
    </lineage>
</organism>
<dbReference type="RefSeq" id="YP_009362342.1">
    <property type="nucleotide sequence ID" value="NC_034618.1"/>
</dbReference>
<sequence>MLRITMLRNSLLKHINNMTFHFRAVYPKFYECENSVKNDRDLVMNRVAEDRKESFEEKEAASILLSWRPEYAHQIFFCVNIVLAHESLSVHRVTFPTAGRVLLFAFCEKEGKVLRRLMNCPDSTDCCEVLVTFILAVNKFTGPLRLCALPAQVCALHDSTLYLLHKLLHHGPTGDVETIKSAVVFKLLERYCTECRHAEWHLTEHLCSLLEPYQIAPMNVILARDWCMKDACPFSPKDLEYRQIGRTIIFAHVADVTEGLISQVLFTLFVENPYRNEELIGAHHPAVRFYVNPTSYYREILDFVHREVTLDSETHSNCTVEAFFFWNNKRLMYGQSMARPSAETNHIPQDMTSGLAAELICGFYGSRISVPHPRLSRPLLEALLSVNSHSPNECVSTMFQSFTTITKTHVKPIVTPAWLPTK</sequence>
<dbReference type="EMBL" id="KX832224">
    <property type="protein sequence ID" value="ARR28833.1"/>
    <property type="molecule type" value="Genomic_DNA"/>
</dbReference>
<dbReference type="Proteomes" id="UP000203507">
    <property type="component" value="Segment"/>
</dbReference>
<accession>A0A1X9T558</accession>
<protein>
    <submittedName>
        <fullName evidence="1">Suppressor of cytokine signaling 5 motif protein</fullName>
    </submittedName>
</protein>
<name>A0A1X9T558_9VIRU</name>
<keyword evidence="2" id="KW-1185">Reference proteome</keyword>
<dbReference type="GeneID" id="32878167"/>